<evidence type="ECO:0000313" key="1">
    <source>
        <dbReference type="EMBL" id="KAK3061698.1"/>
    </source>
</evidence>
<proteinExistence type="predicted"/>
<name>A0ACC3D4R4_9PEZI</name>
<dbReference type="EMBL" id="JAWDJW010007682">
    <property type="protein sequence ID" value="KAK3061698.1"/>
    <property type="molecule type" value="Genomic_DNA"/>
</dbReference>
<accession>A0ACC3D4R4</accession>
<organism evidence="1 2">
    <name type="scientific">Coniosporium uncinatum</name>
    <dbReference type="NCBI Taxonomy" id="93489"/>
    <lineage>
        <taxon>Eukaryota</taxon>
        <taxon>Fungi</taxon>
        <taxon>Dikarya</taxon>
        <taxon>Ascomycota</taxon>
        <taxon>Pezizomycotina</taxon>
        <taxon>Dothideomycetes</taxon>
        <taxon>Dothideomycetes incertae sedis</taxon>
        <taxon>Coniosporium</taxon>
    </lineage>
</organism>
<evidence type="ECO:0000313" key="2">
    <source>
        <dbReference type="Proteomes" id="UP001186974"/>
    </source>
</evidence>
<reference evidence="1" key="1">
    <citation type="submission" date="2024-09" db="EMBL/GenBank/DDBJ databases">
        <title>Black Yeasts Isolated from many extreme environments.</title>
        <authorList>
            <person name="Coleine C."/>
            <person name="Stajich J.E."/>
            <person name="Selbmann L."/>
        </authorList>
    </citation>
    <scope>NUCLEOTIDE SEQUENCE</scope>
    <source>
        <strain evidence="1">CCFEE 5737</strain>
    </source>
</reference>
<sequence length="648" mass="72320">MDRLLLGETECMTARAVTGAKQIQAKMIHELMRIDSTCAKRVVDAWKTMASTTTRDKSKDFKSIDEYVDFRIVDTGAPFVDSLMLWGLGMTLTEEEDELVAPILRPRHAAVGLVNDYFSFDREYEEFQSDTLPPRQMSEKATLTNSVYLFMRLRKVDVTTAKEHVKAETIKYEQEFLQRWKDLLHSDMPVSEKFRRCLEAHSFQVSGNVVWSLQCPRYDPQYRYDPNAGVKLEKALISAIRKPEVSSIHAEIARVCAEDSGTKGHPNRTGHARNVSMDSSSGTADSSLTTSTASSHATTSPEASFQQSHSRSLSHNLQQGLKNVIAPFEYTNALPSKGVRAAFIDALNIWIRVPDPTLSSIKFLIEHLHTASLMLDDIQDGSDLRRGSPAAHVVFGVPITINSANFAIIQAIEATKGLSRPAESMAIVVDELLGLHIGQGVDLHWTHSGTCPSEAEYLEMVDNKTGGLFRLLARLMLANASPTSSAYPPSMASSVNELSEKEEKADVNVDLFIKLLGQCFQIRDDYQNLNSAQYTDQKGFCEDLDEGKYSFPLVHALSSATAVKADTARLLQDILRQHRQKGSANKNGMSKEDKMRVLECLERNGSMEYTRKRLKELHVGIEAEIGRLEGETGEANWIIMVLVKRLEI</sequence>
<keyword evidence="2" id="KW-1185">Reference proteome</keyword>
<protein>
    <submittedName>
        <fullName evidence="1">Uncharacterized protein</fullName>
    </submittedName>
</protein>
<gene>
    <name evidence="1" type="ORF">LTS18_005629</name>
</gene>
<comment type="caution">
    <text evidence="1">The sequence shown here is derived from an EMBL/GenBank/DDBJ whole genome shotgun (WGS) entry which is preliminary data.</text>
</comment>
<dbReference type="Proteomes" id="UP001186974">
    <property type="component" value="Unassembled WGS sequence"/>
</dbReference>